<dbReference type="SUPFAM" id="SSF143081">
    <property type="entry name" value="BB1717-like"/>
    <property type="match status" value="1"/>
</dbReference>
<accession>A0ABV9NEL3</accession>
<evidence type="ECO:0000256" key="1">
    <source>
        <dbReference type="ARBA" id="ARBA00008136"/>
    </source>
</evidence>
<keyword evidence="3" id="KW-0227">DNA damage</keyword>
<comment type="caution">
    <text evidence="9">The sequence shown here is derived from an EMBL/GenBank/DDBJ whole genome shotgun (WGS) entry which is preliminary data.</text>
</comment>
<proteinExistence type="inferred from homology"/>
<dbReference type="PANTHER" id="PTHR13604:SF0">
    <property type="entry name" value="ABASIC SITE PROCESSING PROTEIN HMCES"/>
    <property type="match status" value="1"/>
</dbReference>
<comment type="similarity">
    <text evidence="1 8">Belongs to the SOS response-associated peptidase family.</text>
</comment>
<dbReference type="PANTHER" id="PTHR13604">
    <property type="entry name" value="DC12-RELATED"/>
    <property type="match status" value="1"/>
</dbReference>
<protein>
    <recommendedName>
        <fullName evidence="8">Abasic site processing protein</fullName>
        <ecNumber evidence="8">3.4.-.-</ecNumber>
    </recommendedName>
</protein>
<organism evidence="9 10">
    <name type="scientific">Glycocaulis abyssi</name>
    <dbReference type="NCBI Taxonomy" id="1433403"/>
    <lineage>
        <taxon>Bacteria</taxon>
        <taxon>Pseudomonadati</taxon>
        <taxon>Pseudomonadota</taxon>
        <taxon>Alphaproteobacteria</taxon>
        <taxon>Maricaulales</taxon>
        <taxon>Maricaulaceae</taxon>
        <taxon>Glycocaulis</taxon>
    </lineage>
</organism>
<reference evidence="10" key="1">
    <citation type="journal article" date="2019" name="Int. J. Syst. Evol. Microbiol.">
        <title>The Global Catalogue of Microorganisms (GCM) 10K type strain sequencing project: providing services to taxonomists for standard genome sequencing and annotation.</title>
        <authorList>
            <consortium name="The Broad Institute Genomics Platform"/>
            <consortium name="The Broad Institute Genome Sequencing Center for Infectious Disease"/>
            <person name="Wu L."/>
            <person name="Ma J."/>
        </authorList>
    </citation>
    <scope>NUCLEOTIDE SEQUENCE [LARGE SCALE GENOMIC DNA]</scope>
    <source>
        <strain evidence="10">CCUG 62981</strain>
    </source>
</reference>
<dbReference type="EMBL" id="JBHSGQ010000007">
    <property type="protein sequence ID" value="MFC4726150.1"/>
    <property type="molecule type" value="Genomic_DNA"/>
</dbReference>
<evidence type="ECO:0000313" key="10">
    <source>
        <dbReference type="Proteomes" id="UP001596024"/>
    </source>
</evidence>
<name>A0ABV9NEL3_9PROT</name>
<dbReference type="RefSeq" id="WP_371395195.1">
    <property type="nucleotide sequence ID" value="NZ_CP163422.1"/>
</dbReference>
<sequence>MCGRYATGDTTWEEYRAWLNLTGEPPRSNLEPRFNIAPAVQAPFAMEADGVRKLTFGRWGIWQPWMEGKRLSTFNARAEGLESSRLYAPLLDKGRCLVPAMGFYEWTGPKGKRQPHFIRHPSEPLLVFAGLWASAMKDGEPVMSFTIVTCPANEQVEPVHDRMPAILSESQREAWMSGAAPTEICVPFMGLLDIYPVKGPIIGEGEQLVRR</sequence>
<evidence type="ECO:0000313" key="9">
    <source>
        <dbReference type="EMBL" id="MFC4726150.1"/>
    </source>
</evidence>
<gene>
    <name evidence="9" type="ORF">ACFPB0_12690</name>
</gene>
<keyword evidence="10" id="KW-1185">Reference proteome</keyword>
<dbReference type="InterPro" id="IPR036590">
    <property type="entry name" value="SRAP-like"/>
</dbReference>
<dbReference type="Proteomes" id="UP001596024">
    <property type="component" value="Unassembled WGS sequence"/>
</dbReference>
<evidence type="ECO:0000256" key="3">
    <source>
        <dbReference type="ARBA" id="ARBA00022763"/>
    </source>
</evidence>
<evidence type="ECO:0000256" key="2">
    <source>
        <dbReference type="ARBA" id="ARBA00022670"/>
    </source>
</evidence>
<dbReference type="InterPro" id="IPR003738">
    <property type="entry name" value="SRAP"/>
</dbReference>
<evidence type="ECO:0000256" key="4">
    <source>
        <dbReference type="ARBA" id="ARBA00022801"/>
    </source>
</evidence>
<evidence type="ECO:0000256" key="8">
    <source>
        <dbReference type="RuleBase" id="RU364100"/>
    </source>
</evidence>
<keyword evidence="5" id="KW-0190">Covalent protein-DNA linkage</keyword>
<dbReference type="Pfam" id="PF02586">
    <property type="entry name" value="SRAP"/>
    <property type="match status" value="1"/>
</dbReference>
<evidence type="ECO:0000256" key="6">
    <source>
        <dbReference type="ARBA" id="ARBA00023125"/>
    </source>
</evidence>
<keyword evidence="4 8" id="KW-0378">Hydrolase</keyword>
<keyword evidence="7" id="KW-0456">Lyase</keyword>
<evidence type="ECO:0000256" key="7">
    <source>
        <dbReference type="ARBA" id="ARBA00023239"/>
    </source>
</evidence>
<dbReference type="GO" id="GO:0016787">
    <property type="term" value="F:hydrolase activity"/>
    <property type="evidence" value="ECO:0007669"/>
    <property type="project" value="UniProtKB-KW"/>
</dbReference>
<evidence type="ECO:0000256" key="5">
    <source>
        <dbReference type="ARBA" id="ARBA00023124"/>
    </source>
</evidence>
<dbReference type="EC" id="3.4.-.-" evidence="8"/>
<keyword evidence="2 8" id="KW-0645">Protease</keyword>
<dbReference type="Gene3D" id="3.90.1680.10">
    <property type="entry name" value="SOS response associated peptidase-like"/>
    <property type="match status" value="1"/>
</dbReference>
<keyword evidence="6" id="KW-0238">DNA-binding</keyword>